<accession>A0A0H4KGT1</accession>
<name>A0A0H4KGT1_9BACI</name>
<evidence type="ECO:0000313" key="1">
    <source>
        <dbReference type="EMBL" id="AKO92016.1"/>
    </source>
</evidence>
<organism evidence="1 2">
    <name type="scientific">Priestia filamentosa</name>
    <dbReference type="NCBI Taxonomy" id="1402861"/>
    <lineage>
        <taxon>Bacteria</taxon>
        <taxon>Bacillati</taxon>
        <taxon>Bacillota</taxon>
        <taxon>Bacilli</taxon>
        <taxon>Bacillales</taxon>
        <taxon>Bacillaceae</taxon>
        <taxon>Priestia</taxon>
    </lineage>
</organism>
<dbReference type="Proteomes" id="UP000036202">
    <property type="component" value="Chromosome"/>
</dbReference>
<gene>
    <name evidence="1" type="ORF">BEH_07815</name>
</gene>
<proteinExistence type="predicted"/>
<evidence type="ECO:0000313" key="2">
    <source>
        <dbReference type="Proteomes" id="UP000036202"/>
    </source>
</evidence>
<dbReference type="RefSeq" id="WP_046216977.1">
    <property type="nucleotide sequence ID" value="NZ_CP011974.1"/>
</dbReference>
<dbReference type="PATRIC" id="fig|135735.6.peg.1601"/>
<reference evidence="1 2" key="1">
    <citation type="journal article" date="2015" name="PLoS ONE">
        <title>Genome Sequence of Bacillus endophyticus and Analysis of Its Companion Mechanism in the Ketogulonigenium vulgare-Bacillus Strain Consortium.</title>
        <authorList>
            <person name="Jia N."/>
            <person name="Du J."/>
            <person name="Ding M.Z."/>
            <person name="Gao F."/>
            <person name="Yuan Y.J."/>
        </authorList>
    </citation>
    <scope>NUCLEOTIDE SEQUENCE [LARGE SCALE GENOMIC DNA]</scope>
    <source>
        <strain evidence="1 2">Hbe603</strain>
    </source>
</reference>
<dbReference type="AlphaFoldDB" id="A0A0H4KGT1"/>
<protein>
    <submittedName>
        <fullName evidence="1">Uncharacterized protein</fullName>
    </submittedName>
</protein>
<dbReference type="KEGG" id="beo:BEH_07815"/>
<sequence length="62" mass="7784">MKGLDEHYKFTMDWLLQDGRRYGRIICNDKKELKQGQEYYTQRMKEDGVYDDLYHYIEWKIK</sequence>
<reference evidence="2" key="2">
    <citation type="submission" date="2015-06" db="EMBL/GenBank/DDBJ databases">
        <title>Genome Sequence of Bacillus endophyticus and Analysis of its Companion Mechanism in the Ketogulonigenium vulgare-Bacillus strain Consortium.</title>
        <authorList>
            <person name="Jia N."/>
            <person name="Du J."/>
            <person name="Ding M.-Z."/>
            <person name="Gao F."/>
            <person name="Yuan Y.-J."/>
        </authorList>
    </citation>
    <scope>NUCLEOTIDE SEQUENCE [LARGE SCALE GENOMIC DNA]</scope>
    <source>
        <strain evidence="2">Hbe603</strain>
    </source>
</reference>
<keyword evidence="2" id="KW-1185">Reference proteome</keyword>
<dbReference type="EMBL" id="CP011974">
    <property type="protein sequence ID" value="AKO92016.1"/>
    <property type="molecule type" value="Genomic_DNA"/>
</dbReference>